<dbReference type="OrthoDB" id="3439679at2759"/>
<feature type="region of interest" description="Disordered" evidence="1">
    <location>
        <begin position="713"/>
        <end position="734"/>
    </location>
</feature>
<feature type="region of interest" description="Disordered" evidence="1">
    <location>
        <begin position="590"/>
        <end position="635"/>
    </location>
</feature>
<feature type="compositionally biased region" description="Basic residues" evidence="1">
    <location>
        <begin position="119"/>
        <end position="128"/>
    </location>
</feature>
<evidence type="ECO:0000256" key="1">
    <source>
        <dbReference type="SAM" id="MobiDB-lite"/>
    </source>
</evidence>
<evidence type="ECO:0000313" key="2">
    <source>
        <dbReference type="EMBL" id="OAF61739.1"/>
    </source>
</evidence>
<feature type="compositionally biased region" description="Low complexity" evidence="1">
    <location>
        <begin position="605"/>
        <end position="617"/>
    </location>
</feature>
<feature type="region of interest" description="Disordered" evidence="1">
    <location>
        <begin position="818"/>
        <end position="838"/>
    </location>
</feature>
<protein>
    <submittedName>
        <fullName evidence="2">Uncharacterized protein</fullName>
    </submittedName>
</protein>
<feature type="region of interest" description="Disordered" evidence="1">
    <location>
        <begin position="504"/>
        <end position="539"/>
    </location>
</feature>
<proteinExistence type="predicted"/>
<organism evidence="2">
    <name type="scientific">Pseudogymnoascus destructans</name>
    <dbReference type="NCBI Taxonomy" id="655981"/>
    <lineage>
        <taxon>Eukaryota</taxon>
        <taxon>Fungi</taxon>
        <taxon>Dikarya</taxon>
        <taxon>Ascomycota</taxon>
        <taxon>Pezizomycotina</taxon>
        <taxon>Leotiomycetes</taxon>
        <taxon>Thelebolales</taxon>
        <taxon>Thelebolaceae</taxon>
        <taxon>Pseudogymnoascus</taxon>
    </lineage>
</organism>
<feature type="compositionally biased region" description="Polar residues" evidence="1">
    <location>
        <begin position="1"/>
        <end position="14"/>
    </location>
</feature>
<feature type="compositionally biased region" description="Low complexity" evidence="1">
    <location>
        <begin position="721"/>
        <end position="734"/>
    </location>
</feature>
<dbReference type="RefSeq" id="XP_024327013.1">
    <property type="nucleotide sequence ID" value="XM_024465066.1"/>
</dbReference>
<dbReference type="Proteomes" id="UP000077154">
    <property type="component" value="Unassembled WGS sequence"/>
</dbReference>
<feature type="compositionally biased region" description="Basic residues" evidence="1">
    <location>
        <begin position="618"/>
        <end position="628"/>
    </location>
</feature>
<dbReference type="GeneID" id="36284477"/>
<name>A0A177AI42_9PEZI</name>
<dbReference type="EMBL" id="KV441388">
    <property type="protein sequence ID" value="OAF61739.1"/>
    <property type="molecule type" value="Genomic_DNA"/>
</dbReference>
<feature type="region of interest" description="Disordered" evidence="1">
    <location>
        <begin position="766"/>
        <end position="792"/>
    </location>
</feature>
<reference evidence="2" key="1">
    <citation type="submission" date="2016-03" db="EMBL/GenBank/DDBJ databases">
        <title>Updated assembly of Pseudogymnoascus destructans, the fungus causing white-nose syndrome of bats.</title>
        <authorList>
            <person name="Palmer J.M."/>
            <person name="Drees K.P."/>
            <person name="Foster J.T."/>
            <person name="Lindner D.L."/>
        </authorList>
    </citation>
    <scope>NUCLEOTIDE SEQUENCE [LARGE SCALE GENOMIC DNA]</scope>
    <source>
        <strain evidence="2">20631-21</strain>
    </source>
</reference>
<feature type="compositionally biased region" description="Polar residues" evidence="1">
    <location>
        <begin position="766"/>
        <end position="777"/>
    </location>
</feature>
<dbReference type="AlphaFoldDB" id="A0A177AI42"/>
<accession>A0A177AI42</accession>
<dbReference type="VEuPathDB" id="FungiDB:GMDG_05411"/>
<gene>
    <name evidence="2" type="ORF">VC83_01387</name>
</gene>
<feature type="compositionally biased region" description="Polar residues" evidence="1">
    <location>
        <begin position="85"/>
        <end position="94"/>
    </location>
</feature>
<feature type="region of interest" description="Disordered" evidence="1">
    <location>
        <begin position="1"/>
        <end position="25"/>
    </location>
</feature>
<feature type="region of interest" description="Disordered" evidence="1">
    <location>
        <begin position="79"/>
        <end position="137"/>
    </location>
</feature>
<feature type="compositionally biased region" description="Polar residues" evidence="1">
    <location>
        <begin position="101"/>
        <end position="118"/>
    </location>
</feature>
<feature type="compositionally biased region" description="Polar residues" evidence="1">
    <location>
        <begin position="590"/>
        <end position="603"/>
    </location>
</feature>
<sequence>MSSHNWPSVQNGQLQYPPFNPNTASYASEDTQAFTSDLIDPALTSLASTYHLNPEHDINGAGGMIGLTLDQYKTGHRASIAPSLPSATPVSNKRQLPHDQMMSSPDSQSGENAGNHQTQPKKRPRKGPSGKATPHIPRSRTLVLGESVFSPEDFAAGLEYFKKISTGQSLEDDDLSKMRDFLTWGEDEQRKWLAKLSPEQFGVVLFAEKQDRDLQQSVVAQPNNSHAIKLQNHDATSSFGIQQQGNGVHNGAQYQHAQNMMDFNNLSNFNQQFSPLAQNANFQQMAMQNPHGHSVQFGSHIPTFIVCPGGQLIPEQQNMFGNMPAIPGYQSSNMQTSGAYKQQIMVNGQLMTVNLQPAFGGHQGGNFNSHQLTPGALGYVPQQYGTNVNQTFNSMGQQNPTTTYSLPSGRQLNNTNQGENFVLPTLSHAARVAEAQLRAATMRRQHADLRARGLPVPNVPNHPKLPPLVMSGPVLGNLPGAINNLPSGPRSFLVNAFDGVNWEKDPEKDAAGKAANGSPPNNSLGGHTPTGDGFPMKFADISGPNPVFLSQTGNAVMIDHAGRPTQHSANPTTPNTPVVPFYQVQLPNSAGQLSIGPNAQGSTLPAGAAKGTTTKTSPKSKKTTKKKSSAASSAASSSATANVINALFPTSIPVPSASPAIVGTAQPNASFPIVQNLGYSHGSQVNPIFLDMPAPVSAITRSAVKSLTTKLTFPPLPSPGSSPVANSSSSSFDASASQASSMTTAQTTQSTISSLYFPESNMQITSTSSDLETSFESSAAPPPGSTDESSNISALTESELTTADHDDFDELFASISTPELEPSVPNEAATPEDSQPTDFNNDYLDGFFDFLDTPGIAPSGEYAGIGVYETQPVSLGFDMTGGQFDPMADVDFTDMDFFDMGFDNWTDLDTAQ</sequence>